<keyword evidence="3 14" id="KW-0813">Transport</keyword>
<reference evidence="18 20" key="2">
    <citation type="submission" date="2018-03" db="EMBL/GenBank/DDBJ databases">
        <authorList>
            <person name="Fogelqvist J."/>
        </authorList>
    </citation>
    <scope>NUCLEOTIDE SEQUENCE [LARGE SCALE GENOMIC DNA]</scope>
</reference>
<feature type="transmembrane region" description="Helical" evidence="16">
    <location>
        <begin position="84"/>
        <end position="103"/>
    </location>
</feature>
<dbReference type="OrthoDB" id="342726at2759"/>
<keyword evidence="9 16" id="KW-1133">Transmembrane helix</keyword>
<dbReference type="EMBL" id="OVEO01000016">
    <property type="protein sequence ID" value="SPR01049.1"/>
    <property type="molecule type" value="Genomic_DNA"/>
</dbReference>
<gene>
    <name evidence="17" type="ORF">PBRA_005673</name>
    <name evidence="18" type="ORF">PLBR_LOCUS8264</name>
</gene>
<geneLocation type="mitochondrion" evidence="18"/>
<evidence type="ECO:0000256" key="3">
    <source>
        <dbReference type="ARBA" id="ARBA00022448"/>
    </source>
</evidence>
<evidence type="ECO:0000313" key="17">
    <source>
        <dbReference type="EMBL" id="CEO97069.1"/>
    </source>
</evidence>
<proteinExistence type="inferred from homology"/>
<evidence type="ECO:0000256" key="11">
    <source>
        <dbReference type="ARBA" id="ARBA00023065"/>
    </source>
</evidence>
<keyword evidence="8 14" id="KW-0106">Calcium</keyword>
<keyword evidence="5 14" id="KW-0107">Calcium channel</keyword>
<keyword evidence="7 14" id="KW-0256">Endoplasmic reticulum</keyword>
<dbReference type="PANTHER" id="PTHR20917:SF0">
    <property type="entry name" value="CALCIUM LOAD-ACTIVATED CALCIUM CHANNEL"/>
    <property type="match status" value="1"/>
</dbReference>
<evidence type="ECO:0000256" key="4">
    <source>
        <dbReference type="ARBA" id="ARBA00022568"/>
    </source>
</evidence>
<dbReference type="GO" id="GO:0005262">
    <property type="term" value="F:calcium channel activity"/>
    <property type="evidence" value="ECO:0007669"/>
    <property type="project" value="UniProtKB-UniRule"/>
</dbReference>
<keyword evidence="19" id="KW-1185">Reference proteome</keyword>
<dbReference type="PANTHER" id="PTHR20917">
    <property type="entry name" value="PNAS-RELATED"/>
    <property type="match status" value="1"/>
</dbReference>
<evidence type="ECO:0000256" key="10">
    <source>
        <dbReference type="ARBA" id="ARBA00023054"/>
    </source>
</evidence>
<evidence type="ECO:0000256" key="15">
    <source>
        <dbReference type="SAM" id="Coils"/>
    </source>
</evidence>
<keyword evidence="12 14" id="KW-0472">Membrane</keyword>
<dbReference type="AlphaFoldDB" id="A0A0G4IPH2"/>
<evidence type="ECO:0000256" key="12">
    <source>
        <dbReference type="ARBA" id="ARBA00023136"/>
    </source>
</evidence>
<evidence type="ECO:0000313" key="18">
    <source>
        <dbReference type="EMBL" id="SPR01049.1"/>
    </source>
</evidence>
<keyword evidence="10 15" id="KW-0175">Coiled coil</keyword>
<reference evidence="17 19" key="1">
    <citation type="submission" date="2015-02" db="EMBL/GenBank/DDBJ databases">
        <authorList>
            <person name="Chooi Y.-H."/>
        </authorList>
    </citation>
    <scope>NUCLEOTIDE SEQUENCE [LARGE SCALE GENOMIC DNA]</scope>
    <source>
        <strain evidence="17">E3</strain>
    </source>
</reference>
<evidence type="ECO:0000313" key="20">
    <source>
        <dbReference type="Proteomes" id="UP000290189"/>
    </source>
</evidence>
<comment type="subcellular location">
    <subcellularLocation>
        <location evidence="1">Endoplasmic reticulum membrane</location>
        <topology evidence="1">Multi-pass membrane protein</topology>
    </subcellularLocation>
</comment>
<evidence type="ECO:0000256" key="5">
    <source>
        <dbReference type="ARBA" id="ARBA00022673"/>
    </source>
</evidence>
<evidence type="ECO:0000256" key="6">
    <source>
        <dbReference type="ARBA" id="ARBA00022692"/>
    </source>
</evidence>
<protein>
    <recommendedName>
        <fullName evidence="14">Calcium load-activated calcium channel</fullName>
        <shortName evidence="14">CLAC channel</shortName>
    </recommendedName>
</protein>
<evidence type="ECO:0000256" key="2">
    <source>
        <dbReference type="ARBA" id="ARBA00006537"/>
    </source>
</evidence>
<evidence type="ECO:0000256" key="7">
    <source>
        <dbReference type="ARBA" id="ARBA00022824"/>
    </source>
</evidence>
<feature type="transmembrane region" description="Helical" evidence="16">
    <location>
        <begin position="6"/>
        <end position="28"/>
    </location>
</feature>
<dbReference type="InterPro" id="IPR002809">
    <property type="entry name" value="EMC3/TMCO1"/>
</dbReference>
<keyword evidence="13" id="KW-0407">Ion channel</keyword>
<evidence type="ECO:0000256" key="1">
    <source>
        <dbReference type="ARBA" id="ARBA00004477"/>
    </source>
</evidence>
<evidence type="ECO:0000313" key="19">
    <source>
        <dbReference type="Proteomes" id="UP000039324"/>
    </source>
</evidence>
<sequence>MYGNAVIVVFSSLLSAVLSEAVSWVMIYRTSQYRSLSKDIDRLNAKLEKAKEKHVSIASKKSKDKQVSFYEEQLKAKSRDLTMAKFKSGFVVMFIMLSMMALLNNEFDGRVIAKLPFTPIPLIRGLSHRNLPGTDFTDCSMAFLYVLCSMSFRTNLQKALGFAPPKTAMSIFTPPTEK</sequence>
<accession>A0A0G4IPH2</accession>
<evidence type="ECO:0000256" key="16">
    <source>
        <dbReference type="SAM" id="Phobius"/>
    </source>
</evidence>
<dbReference type="GO" id="GO:0032469">
    <property type="term" value="P:endoplasmic reticulum calcium ion homeostasis"/>
    <property type="evidence" value="ECO:0007669"/>
    <property type="project" value="UniProtKB-UniRule"/>
</dbReference>
<keyword evidence="6 16" id="KW-0812">Transmembrane</keyword>
<dbReference type="SMART" id="SM01415">
    <property type="entry name" value="DUF106"/>
    <property type="match status" value="1"/>
</dbReference>
<comment type="similarity">
    <text evidence="2 14">Belongs to the TMCO1 family.</text>
</comment>
<evidence type="ECO:0000256" key="9">
    <source>
        <dbReference type="ARBA" id="ARBA00022989"/>
    </source>
</evidence>
<keyword evidence="18" id="KW-0496">Mitochondrion</keyword>
<evidence type="ECO:0000256" key="8">
    <source>
        <dbReference type="ARBA" id="ARBA00022837"/>
    </source>
</evidence>
<dbReference type="STRING" id="37360.A0A0G4IPH2"/>
<dbReference type="Proteomes" id="UP000290189">
    <property type="component" value="Unassembled WGS sequence"/>
</dbReference>
<dbReference type="InterPro" id="IPR008559">
    <property type="entry name" value="TMCO1"/>
</dbReference>
<keyword evidence="11 14" id="KW-0406">Ion transport</keyword>
<dbReference type="PIRSF" id="PIRSF023322">
    <property type="entry name" value="DUF841_euk"/>
    <property type="match status" value="1"/>
</dbReference>
<dbReference type="Pfam" id="PF01956">
    <property type="entry name" value="EMC3_TMCO1"/>
    <property type="match status" value="1"/>
</dbReference>
<dbReference type="EMBL" id="CDSF01000078">
    <property type="protein sequence ID" value="CEO97069.1"/>
    <property type="molecule type" value="Genomic_DNA"/>
</dbReference>
<comment type="function">
    <text evidence="14">Calcium-selective channel required to prevent calcium stores from overfilling.</text>
</comment>
<organism evidence="17 19">
    <name type="scientific">Plasmodiophora brassicae</name>
    <name type="common">Clubroot disease agent</name>
    <dbReference type="NCBI Taxonomy" id="37360"/>
    <lineage>
        <taxon>Eukaryota</taxon>
        <taxon>Sar</taxon>
        <taxon>Rhizaria</taxon>
        <taxon>Endomyxa</taxon>
        <taxon>Phytomyxea</taxon>
        <taxon>Plasmodiophorida</taxon>
        <taxon>Plasmodiophoridae</taxon>
        <taxon>Plasmodiophora</taxon>
    </lineage>
</organism>
<evidence type="ECO:0000256" key="13">
    <source>
        <dbReference type="ARBA" id="ARBA00023303"/>
    </source>
</evidence>
<dbReference type="GO" id="GO:0005789">
    <property type="term" value="C:endoplasmic reticulum membrane"/>
    <property type="evidence" value="ECO:0007669"/>
    <property type="project" value="UniProtKB-SubCell"/>
</dbReference>
<keyword evidence="4" id="KW-0109">Calcium transport</keyword>
<evidence type="ECO:0000256" key="14">
    <source>
        <dbReference type="PIRNR" id="PIRNR023322"/>
    </source>
</evidence>
<name>A0A0G4IPH2_PLABS</name>
<dbReference type="Proteomes" id="UP000039324">
    <property type="component" value="Unassembled WGS sequence"/>
</dbReference>
<dbReference type="OMA" id="GMFGDFK"/>
<feature type="coiled-coil region" evidence="15">
    <location>
        <begin position="33"/>
        <end position="60"/>
    </location>
</feature>